<reference evidence="3" key="2">
    <citation type="submission" date="2022-02" db="EMBL/GenBank/DDBJ databases">
        <authorList>
            <person name="Elcheninov A.G."/>
            <person name="Sorokin D.Y."/>
            <person name="Kublanov I.V."/>
        </authorList>
    </citation>
    <scope>NUCLEOTIDE SEQUENCE</scope>
    <source>
        <strain evidence="3">AArc-St2</strain>
    </source>
</reference>
<dbReference type="EMBL" id="JAKRVX010000004">
    <property type="protein sequence ID" value="MCL9817566.1"/>
    <property type="molecule type" value="Genomic_DNA"/>
</dbReference>
<organism evidence="3 4">
    <name type="scientific">Natronocalculus amylovorans</name>
    <dbReference type="NCBI Taxonomy" id="2917812"/>
    <lineage>
        <taxon>Archaea</taxon>
        <taxon>Methanobacteriati</taxon>
        <taxon>Methanobacteriota</taxon>
        <taxon>Stenosarchaea group</taxon>
        <taxon>Halobacteria</taxon>
        <taxon>Halobacteriales</taxon>
        <taxon>Haloferacaceae</taxon>
        <taxon>Natronocalculus</taxon>
    </lineage>
</organism>
<accession>A0AAE3FYK9</accession>
<dbReference type="InterPro" id="IPR029068">
    <property type="entry name" value="Glyas_Bleomycin-R_OHBP_Dase"/>
</dbReference>
<dbReference type="InterPro" id="IPR052537">
    <property type="entry name" value="Extradiol_RC_dioxygenase"/>
</dbReference>
<keyword evidence="4" id="KW-1185">Reference proteome</keyword>
<evidence type="ECO:0000313" key="3">
    <source>
        <dbReference type="EMBL" id="MCL9817566.1"/>
    </source>
</evidence>
<name>A0AAE3FYK9_9EURY</name>
<dbReference type="AlphaFoldDB" id="A0AAE3FYK9"/>
<dbReference type="RefSeq" id="WP_174653337.1">
    <property type="nucleotide sequence ID" value="NZ_JAKRVX010000004.1"/>
</dbReference>
<feature type="region of interest" description="Disordered" evidence="1">
    <location>
        <begin position="1"/>
        <end position="20"/>
    </location>
</feature>
<protein>
    <submittedName>
        <fullName evidence="3">VOC family protein</fullName>
    </submittedName>
</protein>
<proteinExistence type="predicted"/>
<evidence type="ECO:0000313" key="4">
    <source>
        <dbReference type="Proteomes" id="UP001203207"/>
    </source>
</evidence>
<dbReference type="PANTHER" id="PTHR36110">
    <property type="entry name" value="RING-CLEAVING DIOXYGENASE MHQE-RELATED"/>
    <property type="match status" value="1"/>
</dbReference>
<dbReference type="InterPro" id="IPR037523">
    <property type="entry name" value="VOC_core"/>
</dbReference>
<comment type="caution">
    <text evidence="3">The sequence shown here is derived from an EMBL/GenBank/DDBJ whole genome shotgun (WGS) entry which is preliminary data.</text>
</comment>
<sequence>MSNTPADQLDEPITAETPDSAVGVTGVDHITLVGSNAEDTINFYRDILGLSLVLKQPNLDAPHVTHLFFDAGDGRIITFFVEDDRQSNRGPQRTPLGGVHHISFSFEPDRLEEVKQGLLDNGHRFNEFNRGIFYSLYTTDHNGFVIELSTDKYEIPDDRRGEVLALAHKKRVEDGSEYAKGEHLKAALEELGLPVEEAALPETASGAGGL</sequence>
<reference evidence="3" key="1">
    <citation type="journal article" date="2022" name="Syst. Appl. Microbiol.">
        <title>Natronocalculus amylovorans gen. nov., sp. nov., and Natranaeroarchaeum aerophilus sp. nov., dominant culturable amylolytic natronoarchaea from hypersaline soda lakes in southwestern Siberia.</title>
        <authorList>
            <person name="Sorokin D.Y."/>
            <person name="Elcheninov A.G."/>
            <person name="Khizhniak T.V."/>
            <person name="Koenen M."/>
            <person name="Bale N.J."/>
            <person name="Damste J.S.S."/>
            <person name="Kublanov I.V."/>
        </authorList>
    </citation>
    <scope>NUCLEOTIDE SEQUENCE</scope>
    <source>
        <strain evidence="3">AArc-St2</strain>
    </source>
</reference>
<dbReference type="PANTHER" id="PTHR36110:SF4">
    <property type="entry name" value="RING-CLEAVING DIOXYGENASE MHQA-RELATED"/>
    <property type="match status" value="1"/>
</dbReference>
<dbReference type="Proteomes" id="UP001203207">
    <property type="component" value="Unassembled WGS sequence"/>
</dbReference>
<dbReference type="PROSITE" id="PS51819">
    <property type="entry name" value="VOC"/>
    <property type="match status" value="1"/>
</dbReference>
<dbReference type="InterPro" id="IPR004360">
    <property type="entry name" value="Glyas_Fos-R_dOase_dom"/>
</dbReference>
<dbReference type="Pfam" id="PF00903">
    <property type="entry name" value="Glyoxalase"/>
    <property type="match status" value="1"/>
</dbReference>
<dbReference type="Gene3D" id="3.10.180.10">
    <property type="entry name" value="2,3-Dihydroxybiphenyl 1,2-Dioxygenase, domain 1"/>
    <property type="match status" value="1"/>
</dbReference>
<dbReference type="SUPFAM" id="SSF54593">
    <property type="entry name" value="Glyoxalase/Bleomycin resistance protein/Dihydroxybiphenyl dioxygenase"/>
    <property type="match status" value="1"/>
</dbReference>
<gene>
    <name evidence="3" type="ORF">AArcSt2_11480</name>
</gene>
<feature type="domain" description="VOC" evidence="2">
    <location>
        <begin position="26"/>
        <end position="151"/>
    </location>
</feature>
<evidence type="ECO:0000256" key="1">
    <source>
        <dbReference type="SAM" id="MobiDB-lite"/>
    </source>
</evidence>
<evidence type="ECO:0000259" key="2">
    <source>
        <dbReference type="PROSITE" id="PS51819"/>
    </source>
</evidence>